<feature type="region of interest" description="Disordered" evidence="1">
    <location>
        <begin position="33"/>
        <end position="75"/>
    </location>
</feature>
<sequence length="75" mass="7645">MCGGNVAVVVVLTLRGRPADDVLQESVLWGHQPPPAAGHSAAAANGLAALSRASTSHPHCPARWGASRTGRTVKP</sequence>
<reference evidence="2 3" key="1">
    <citation type="journal article" date="2019" name="Commun. Biol.">
        <title>The bagworm genome reveals a unique fibroin gene that provides high tensile strength.</title>
        <authorList>
            <person name="Kono N."/>
            <person name="Nakamura H."/>
            <person name="Ohtoshi R."/>
            <person name="Tomita M."/>
            <person name="Numata K."/>
            <person name="Arakawa K."/>
        </authorList>
    </citation>
    <scope>NUCLEOTIDE SEQUENCE [LARGE SCALE GENOMIC DNA]</scope>
</reference>
<keyword evidence="3" id="KW-1185">Reference proteome</keyword>
<accession>A0A4C2AAR1</accession>
<protein>
    <submittedName>
        <fullName evidence="2">Uncharacterized protein</fullName>
    </submittedName>
</protein>
<gene>
    <name evidence="2" type="ORF">EVAR_71313_1</name>
</gene>
<dbReference type="AlphaFoldDB" id="A0A4C2AAR1"/>
<feature type="compositionally biased region" description="Low complexity" evidence="1">
    <location>
        <begin position="37"/>
        <end position="54"/>
    </location>
</feature>
<proteinExistence type="predicted"/>
<name>A0A4C2AAR1_EUMVA</name>
<evidence type="ECO:0000313" key="2">
    <source>
        <dbReference type="EMBL" id="GBP96249.1"/>
    </source>
</evidence>
<dbReference type="Proteomes" id="UP000299102">
    <property type="component" value="Unassembled WGS sequence"/>
</dbReference>
<comment type="caution">
    <text evidence="2">The sequence shown here is derived from an EMBL/GenBank/DDBJ whole genome shotgun (WGS) entry which is preliminary data.</text>
</comment>
<evidence type="ECO:0000256" key="1">
    <source>
        <dbReference type="SAM" id="MobiDB-lite"/>
    </source>
</evidence>
<evidence type="ECO:0000313" key="3">
    <source>
        <dbReference type="Proteomes" id="UP000299102"/>
    </source>
</evidence>
<organism evidence="2 3">
    <name type="scientific">Eumeta variegata</name>
    <name type="common">Bagworm moth</name>
    <name type="synonym">Eumeta japonica</name>
    <dbReference type="NCBI Taxonomy" id="151549"/>
    <lineage>
        <taxon>Eukaryota</taxon>
        <taxon>Metazoa</taxon>
        <taxon>Ecdysozoa</taxon>
        <taxon>Arthropoda</taxon>
        <taxon>Hexapoda</taxon>
        <taxon>Insecta</taxon>
        <taxon>Pterygota</taxon>
        <taxon>Neoptera</taxon>
        <taxon>Endopterygota</taxon>
        <taxon>Lepidoptera</taxon>
        <taxon>Glossata</taxon>
        <taxon>Ditrysia</taxon>
        <taxon>Tineoidea</taxon>
        <taxon>Psychidae</taxon>
        <taxon>Oiketicinae</taxon>
        <taxon>Eumeta</taxon>
    </lineage>
</organism>
<dbReference type="EMBL" id="BGZK01002759">
    <property type="protein sequence ID" value="GBP96249.1"/>
    <property type="molecule type" value="Genomic_DNA"/>
</dbReference>